<dbReference type="GO" id="GO:0016987">
    <property type="term" value="F:sigma factor activity"/>
    <property type="evidence" value="ECO:0007669"/>
    <property type="project" value="UniProtKB-KW"/>
</dbReference>
<evidence type="ECO:0000313" key="7">
    <source>
        <dbReference type="EMBL" id="RJP69986.1"/>
    </source>
</evidence>
<dbReference type="SUPFAM" id="SSF88659">
    <property type="entry name" value="Sigma3 and sigma4 domains of RNA polymerase sigma factors"/>
    <property type="match status" value="2"/>
</dbReference>
<evidence type="ECO:0000256" key="4">
    <source>
        <dbReference type="ARBA" id="ARBA00023163"/>
    </source>
</evidence>
<feature type="compositionally biased region" description="Basic residues" evidence="5">
    <location>
        <begin position="7"/>
        <end position="17"/>
    </location>
</feature>
<name>A0A419EYF4_9BACT</name>
<sequence>MGDEMKMKKKVRSSVGKKKNDARVRFSRVTSHGGKFGTNSLTLHGASATAVAVAEEEEIHEKVALHDEADADLENEDDSEVEDTEPDSDDVSEETEEEEPAEPVAGSHMPGEDLLRLYFRDIGRIPLLSEHEVIELAKGLEHARKKKNKAAMRKIKEKLVSANLRLVVSIAKKFSGCGMPLLDLIQAGNTGLMKAVDGFNYKLGFKFSTYASKWIQAAITRTISNQVRTVRIPVNVIPALKKVDRTNRKLTRELGRRPTISEISKDSGVETEKIRSMAEIPQHSISLDFPVDGDNGDCTLGEILGDSQTVSTTELVDKHFFREQLETVMGDALDAREQEVLRLRYGLEDGSERTQSEIADYLKLSRQRVSQIENKALLRLRHHIRSQSLRGFLN</sequence>
<dbReference type="Gene3D" id="1.10.601.10">
    <property type="entry name" value="RNA Polymerase Primary Sigma Factor"/>
    <property type="match status" value="1"/>
</dbReference>
<evidence type="ECO:0000313" key="8">
    <source>
        <dbReference type="Proteomes" id="UP000285961"/>
    </source>
</evidence>
<dbReference type="InterPro" id="IPR000943">
    <property type="entry name" value="RNA_pol_sigma70"/>
</dbReference>
<accession>A0A419EYF4</accession>
<feature type="region of interest" description="Disordered" evidence="5">
    <location>
        <begin position="1"/>
        <end position="41"/>
    </location>
</feature>
<dbReference type="AlphaFoldDB" id="A0A419EYF4"/>
<dbReference type="Gene3D" id="1.10.10.10">
    <property type="entry name" value="Winged helix-like DNA-binding domain superfamily/Winged helix DNA-binding domain"/>
    <property type="match status" value="2"/>
</dbReference>
<reference evidence="7 8" key="1">
    <citation type="journal article" date="2017" name="ISME J.">
        <title>Energy and carbon metabolisms in a deep terrestrial subsurface fluid microbial community.</title>
        <authorList>
            <person name="Momper L."/>
            <person name="Jungbluth S.P."/>
            <person name="Lee M.D."/>
            <person name="Amend J.P."/>
        </authorList>
    </citation>
    <scope>NUCLEOTIDE SEQUENCE [LARGE SCALE GENOMIC DNA]</scope>
    <source>
        <strain evidence="7">SURF_17</strain>
    </source>
</reference>
<dbReference type="SUPFAM" id="SSF88946">
    <property type="entry name" value="Sigma2 domain of RNA polymerase sigma factors"/>
    <property type="match status" value="1"/>
</dbReference>
<feature type="domain" description="RNA polymerase sigma-70" evidence="6">
    <location>
        <begin position="354"/>
        <end position="380"/>
    </location>
</feature>
<dbReference type="InterPro" id="IPR007630">
    <property type="entry name" value="RNA_pol_sigma70_r4"/>
</dbReference>
<proteinExistence type="predicted"/>
<dbReference type="CDD" id="cd06171">
    <property type="entry name" value="Sigma70_r4"/>
    <property type="match status" value="1"/>
</dbReference>
<dbReference type="InterPro" id="IPR007627">
    <property type="entry name" value="RNA_pol_sigma70_r2"/>
</dbReference>
<comment type="caution">
    <text evidence="7">The sequence shown here is derived from an EMBL/GenBank/DDBJ whole genome shotgun (WGS) entry which is preliminary data.</text>
</comment>
<feature type="compositionally biased region" description="Basic and acidic residues" evidence="5">
    <location>
        <begin position="59"/>
        <end position="68"/>
    </location>
</feature>
<dbReference type="PROSITE" id="PS00716">
    <property type="entry name" value="SIGMA70_2"/>
    <property type="match status" value="1"/>
</dbReference>
<dbReference type="PANTHER" id="PTHR30603">
    <property type="entry name" value="RNA POLYMERASE SIGMA FACTOR RPO"/>
    <property type="match status" value="1"/>
</dbReference>
<dbReference type="Pfam" id="PF04539">
    <property type="entry name" value="Sigma70_r3"/>
    <property type="match status" value="1"/>
</dbReference>
<dbReference type="GO" id="GO:0006352">
    <property type="term" value="P:DNA-templated transcription initiation"/>
    <property type="evidence" value="ECO:0007669"/>
    <property type="project" value="InterPro"/>
</dbReference>
<dbReference type="Pfam" id="PF04545">
    <property type="entry name" value="Sigma70_r4"/>
    <property type="match status" value="1"/>
</dbReference>
<keyword evidence="1" id="KW-0805">Transcription regulation</keyword>
<dbReference type="Pfam" id="PF00140">
    <property type="entry name" value="Sigma70_r1_2"/>
    <property type="match status" value="1"/>
</dbReference>
<dbReference type="InterPro" id="IPR050239">
    <property type="entry name" value="Sigma-70_RNA_pol_init_factors"/>
</dbReference>
<dbReference type="InterPro" id="IPR007624">
    <property type="entry name" value="RNA_pol_sigma70_r3"/>
</dbReference>
<keyword evidence="3" id="KW-0238">DNA-binding</keyword>
<dbReference type="InterPro" id="IPR036388">
    <property type="entry name" value="WH-like_DNA-bd_sf"/>
</dbReference>
<dbReference type="InterPro" id="IPR013325">
    <property type="entry name" value="RNA_pol_sigma_r2"/>
</dbReference>
<evidence type="ECO:0000256" key="3">
    <source>
        <dbReference type="ARBA" id="ARBA00023125"/>
    </source>
</evidence>
<evidence type="ECO:0000256" key="5">
    <source>
        <dbReference type="SAM" id="MobiDB-lite"/>
    </source>
</evidence>
<dbReference type="PRINTS" id="PR00046">
    <property type="entry name" value="SIGMA70FCT"/>
</dbReference>
<dbReference type="NCBIfam" id="TIGR02937">
    <property type="entry name" value="sigma70-ECF"/>
    <property type="match status" value="1"/>
</dbReference>
<feature type="region of interest" description="Disordered" evidence="5">
    <location>
        <begin position="53"/>
        <end position="109"/>
    </location>
</feature>
<gene>
    <name evidence="7" type="ORF">C4532_09960</name>
</gene>
<feature type="compositionally biased region" description="Acidic residues" evidence="5">
    <location>
        <begin position="69"/>
        <end position="101"/>
    </location>
</feature>
<keyword evidence="2" id="KW-0731">Sigma factor</keyword>
<dbReference type="InterPro" id="IPR009042">
    <property type="entry name" value="RNA_pol_sigma70_r1_2"/>
</dbReference>
<evidence type="ECO:0000256" key="1">
    <source>
        <dbReference type="ARBA" id="ARBA00023015"/>
    </source>
</evidence>
<dbReference type="InterPro" id="IPR013324">
    <property type="entry name" value="RNA_pol_sigma_r3/r4-like"/>
</dbReference>
<dbReference type="GO" id="GO:0003677">
    <property type="term" value="F:DNA binding"/>
    <property type="evidence" value="ECO:0007669"/>
    <property type="project" value="UniProtKB-KW"/>
</dbReference>
<dbReference type="InterPro" id="IPR014284">
    <property type="entry name" value="RNA_pol_sigma-70_dom"/>
</dbReference>
<dbReference type="Proteomes" id="UP000285961">
    <property type="component" value="Unassembled WGS sequence"/>
</dbReference>
<organism evidence="7 8">
    <name type="scientific">Candidatus Abyssobacteria bacterium SURF_17</name>
    <dbReference type="NCBI Taxonomy" id="2093361"/>
    <lineage>
        <taxon>Bacteria</taxon>
        <taxon>Pseudomonadati</taxon>
        <taxon>Candidatus Hydrogenedentota</taxon>
        <taxon>Candidatus Abyssobacteria</taxon>
    </lineage>
</organism>
<protein>
    <submittedName>
        <fullName evidence="7">RNA polymerase sigma factor RpoD/SigA</fullName>
    </submittedName>
</protein>
<evidence type="ECO:0000256" key="2">
    <source>
        <dbReference type="ARBA" id="ARBA00023082"/>
    </source>
</evidence>
<dbReference type="EMBL" id="QZKI01000076">
    <property type="protein sequence ID" value="RJP69986.1"/>
    <property type="molecule type" value="Genomic_DNA"/>
</dbReference>
<dbReference type="PANTHER" id="PTHR30603:SF47">
    <property type="entry name" value="RNA POLYMERASE SIGMA FACTOR SIGD, CHLOROPLASTIC"/>
    <property type="match status" value="1"/>
</dbReference>
<dbReference type="Pfam" id="PF04542">
    <property type="entry name" value="Sigma70_r2"/>
    <property type="match status" value="1"/>
</dbReference>
<evidence type="ECO:0000259" key="6">
    <source>
        <dbReference type="PROSITE" id="PS00716"/>
    </source>
</evidence>
<keyword evidence="4" id="KW-0804">Transcription</keyword>